<dbReference type="GO" id="GO:0000166">
    <property type="term" value="F:nucleotide binding"/>
    <property type="evidence" value="ECO:0007669"/>
    <property type="project" value="UniProtKB-KW"/>
</dbReference>
<feature type="transmembrane region" description="Helical" evidence="23">
    <location>
        <begin position="26"/>
        <end position="45"/>
    </location>
</feature>
<keyword evidence="14 23" id="KW-0472">Membrane</keyword>
<evidence type="ECO:0000313" key="26">
    <source>
        <dbReference type="Proteomes" id="UP000829720"/>
    </source>
</evidence>
<evidence type="ECO:0000256" key="11">
    <source>
        <dbReference type="ARBA" id="ARBA00022741"/>
    </source>
</evidence>
<proteinExistence type="inferred from homology"/>
<keyword evidence="10" id="KW-0479">Metal-binding</keyword>
<comment type="pathway">
    <text evidence="3">Protein modification; protein glycosylation.</text>
</comment>
<accession>A0A8T3DZD7</accession>
<dbReference type="EMBL" id="JAERUA010000003">
    <property type="protein sequence ID" value="KAI1902413.1"/>
    <property type="molecule type" value="Genomic_DNA"/>
</dbReference>
<comment type="function">
    <text evidence="22">Glycosyltransferase that generates the core 1 O-glycan Gal-beta1-3GalNAc-alpha1-Ser/Thr (T antigen), which is a precursor for many extended O-glycans in glycoproteins.</text>
</comment>
<evidence type="ECO:0000256" key="12">
    <source>
        <dbReference type="ARBA" id="ARBA00022968"/>
    </source>
</evidence>
<dbReference type="PANTHER" id="PTHR23033:SF13">
    <property type="entry name" value="GLYCOPROTEIN-N-ACETYLGALACTOSAMINE 3-BETA-GALACTOSYLTRANSFERASE 1"/>
    <property type="match status" value="1"/>
</dbReference>
<comment type="caution">
    <text evidence="25">The sequence shown here is derived from an EMBL/GenBank/DDBJ whole genome shotgun (WGS) entry which is preliminary data.</text>
</comment>
<evidence type="ECO:0000256" key="17">
    <source>
        <dbReference type="ARBA" id="ARBA00040898"/>
    </source>
</evidence>
<evidence type="ECO:0000256" key="13">
    <source>
        <dbReference type="ARBA" id="ARBA00022989"/>
    </source>
</evidence>
<dbReference type="GO" id="GO:0016020">
    <property type="term" value="C:membrane"/>
    <property type="evidence" value="ECO:0007669"/>
    <property type="project" value="UniProtKB-SubCell"/>
</dbReference>
<dbReference type="OrthoDB" id="414175at2759"/>
<evidence type="ECO:0000256" key="19">
    <source>
        <dbReference type="ARBA" id="ARBA00042009"/>
    </source>
</evidence>
<evidence type="ECO:0000256" key="1">
    <source>
        <dbReference type="ARBA" id="ARBA00001936"/>
    </source>
</evidence>
<evidence type="ECO:0000256" key="14">
    <source>
        <dbReference type="ARBA" id="ARBA00023136"/>
    </source>
</evidence>
<keyword evidence="11" id="KW-0547">Nucleotide-binding</keyword>
<keyword evidence="15" id="KW-1015">Disulfide bond</keyword>
<dbReference type="GO" id="GO:0016263">
    <property type="term" value="F:glycoprotein-N-acetylgalactosamine 3-beta-galactosyltransferase activity"/>
    <property type="evidence" value="ECO:0007669"/>
    <property type="project" value="UniProtKB-EC"/>
</dbReference>
<keyword evidence="13 23" id="KW-1133">Transmembrane helix</keyword>
<evidence type="ECO:0000256" key="15">
    <source>
        <dbReference type="ARBA" id="ARBA00023157"/>
    </source>
</evidence>
<evidence type="ECO:0000256" key="6">
    <source>
        <dbReference type="ARBA" id="ARBA00012557"/>
    </source>
</evidence>
<dbReference type="Proteomes" id="UP000829720">
    <property type="component" value="Unassembled WGS sequence"/>
</dbReference>
<dbReference type="PANTHER" id="PTHR23033">
    <property type="entry name" value="BETA1,3-GALACTOSYLTRANSFERASE"/>
    <property type="match status" value="1"/>
</dbReference>
<dbReference type="Gene3D" id="3.90.550.50">
    <property type="match status" value="1"/>
</dbReference>
<name>A0A8T3DZD7_9TELE</name>
<dbReference type="InterPro" id="IPR026050">
    <property type="entry name" value="C1GALT1/C1GALT1_chp1"/>
</dbReference>
<dbReference type="EC" id="2.4.1.122" evidence="6"/>
<evidence type="ECO:0000256" key="8">
    <source>
        <dbReference type="ARBA" id="ARBA00022679"/>
    </source>
</evidence>
<protein>
    <recommendedName>
        <fullName evidence="17">Glycoprotein-N-acetylgalactosamine 3-beta-galactosyltransferase 1</fullName>
        <ecNumber evidence="6">2.4.1.122</ecNumber>
    </recommendedName>
    <alternativeName>
        <fullName evidence="19">Core 1 O-glycan T-synthase</fullName>
    </alternativeName>
    <alternativeName>
        <fullName evidence="20">Core 1 UDP-galactose:N-acetylgalactosamine-alpha-R beta 1,3-galactosyltransferase 1</fullName>
    </alternativeName>
    <alternativeName>
        <fullName evidence="18">Core 1 beta1,3-galactosyltransferase 1</fullName>
    </alternativeName>
</protein>
<evidence type="ECO:0000256" key="18">
    <source>
        <dbReference type="ARBA" id="ARBA00041226"/>
    </source>
</evidence>
<keyword evidence="26" id="KW-1185">Reference proteome</keyword>
<evidence type="ECO:0000313" key="25">
    <source>
        <dbReference type="EMBL" id="KAI1902413.1"/>
    </source>
</evidence>
<dbReference type="GO" id="GO:0046872">
    <property type="term" value="F:metal ion binding"/>
    <property type="evidence" value="ECO:0007669"/>
    <property type="project" value="UniProtKB-KW"/>
</dbReference>
<comment type="subunit">
    <text evidence="5">Homodimer; disulfide-linked.</text>
</comment>
<keyword evidence="16" id="KW-0464">Manganese</keyword>
<evidence type="ECO:0000256" key="2">
    <source>
        <dbReference type="ARBA" id="ARBA00004606"/>
    </source>
</evidence>
<evidence type="ECO:0000256" key="21">
    <source>
        <dbReference type="ARBA" id="ARBA00048842"/>
    </source>
</evidence>
<sequence length="351" mass="41219">MSDTQAIETTFRISWKEEMTCRVNNILFIFGLWAGFTLIRIYFLLIPGKNDPIKIFLSNQADVVHNTEISHLSHADENHTRAIELEQKVRVLCWVMTGPKYLSSRARHVRSTWARHCNMVLFMSSAEDSDFPTVGLNVSEGRDQLYWKTIRAFQHIHRHHLHQADWFLKADDDTYVVLENLRYLLAKHDRDDPIYFGRRFHPFVRQGYMSGGAGYVLSREAVRRFVEAFQTGRCTHSSPIEDLALGRCMEAVRVRVGDSRDERKRETFHAFPPEIHVVRKTSPKRSWQLNYDYYPTKEGPECCSDLAISFHYVPPDLMYELEYYTYHLRAYGYKYRFDPELEAIRSASGDT</sequence>
<comment type="similarity">
    <text evidence="4">Belongs to the glycosyltransferase 31 family. Beta3-Gal-T subfamily.</text>
</comment>
<gene>
    <name evidence="25" type="ORF">AGOR_G00044500</name>
</gene>
<evidence type="ECO:0000256" key="22">
    <source>
        <dbReference type="ARBA" id="ARBA00059245"/>
    </source>
</evidence>
<evidence type="ECO:0000256" key="4">
    <source>
        <dbReference type="ARBA" id="ARBA00006462"/>
    </source>
</evidence>
<organism evidence="25 26">
    <name type="scientific">Albula goreensis</name>
    <dbReference type="NCBI Taxonomy" id="1534307"/>
    <lineage>
        <taxon>Eukaryota</taxon>
        <taxon>Metazoa</taxon>
        <taxon>Chordata</taxon>
        <taxon>Craniata</taxon>
        <taxon>Vertebrata</taxon>
        <taxon>Euteleostomi</taxon>
        <taxon>Actinopterygii</taxon>
        <taxon>Neopterygii</taxon>
        <taxon>Teleostei</taxon>
        <taxon>Albuliformes</taxon>
        <taxon>Albulidae</taxon>
        <taxon>Albula</taxon>
    </lineage>
</organism>
<dbReference type="GO" id="GO:0001525">
    <property type="term" value="P:angiogenesis"/>
    <property type="evidence" value="ECO:0007669"/>
    <property type="project" value="UniProtKB-ARBA"/>
</dbReference>
<evidence type="ECO:0000256" key="7">
    <source>
        <dbReference type="ARBA" id="ARBA00022676"/>
    </source>
</evidence>
<evidence type="ECO:0000256" key="16">
    <source>
        <dbReference type="ARBA" id="ARBA00023211"/>
    </source>
</evidence>
<dbReference type="AlphaFoldDB" id="A0A8T3DZD7"/>
<evidence type="ECO:0000259" key="24">
    <source>
        <dbReference type="Pfam" id="PF02434"/>
    </source>
</evidence>
<keyword evidence="9 23" id="KW-0812">Transmembrane</keyword>
<evidence type="ECO:0000256" key="20">
    <source>
        <dbReference type="ARBA" id="ARBA00043065"/>
    </source>
</evidence>
<evidence type="ECO:0000256" key="10">
    <source>
        <dbReference type="ARBA" id="ARBA00022723"/>
    </source>
</evidence>
<evidence type="ECO:0000256" key="9">
    <source>
        <dbReference type="ARBA" id="ARBA00022692"/>
    </source>
</evidence>
<feature type="domain" description="Fringe-like glycosyltransferase" evidence="24">
    <location>
        <begin position="91"/>
        <end position="259"/>
    </location>
</feature>
<dbReference type="Pfam" id="PF02434">
    <property type="entry name" value="Fringe"/>
    <property type="match status" value="1"/>
</dbReference>
<evidence type="ECO:0000256" key="3">
    <source>
        <dbReference type="ARBA" id="ARBA00004922"/>
    </source>
</evidence>
<keyword evidence="8" id="KW-0808">Transferase</keyword>
<evidence type="ECO:0000256" key="5">
    <source>
        <dbReference type="ARBA" id="ARBA00011748"/>
    </source>
</evidence>
<reference evidence="25" key="1">
    <citation type="submission" date="2021-01" db="EMBL/GenBank/DDBJ databases">
        <authorList>
            <person name="Zahm M."/>
            <person name="Roques C."/>
            <person name="Cabau C."/>
            <person name="Klopp C."/>
            <person name="Donnadieu C."/>
            <person name="Jouanno E."/>
            <person name="Lampietro C."/>
            <person name="Louis A."/>
            <person name="Herpin A."/>
            <person name="Echchiki A."/>
            <person name="Berthelot C."/>
            <person name="Parey E."/>
            <person name="Roest-Crollius H."/>
            <person name="Braasch I."/>
            <person name="Postlethwait J."/>
            <person name="Bobe J."/>
            <person name="Montfort J."/>
            <person name="Bouchez O."/>
            <person name="Begum T."/>
            <person name="Mejri S."/>
            <person name="Adams A."/>
            <person name="Chen W.-J."/>
            <person name="Guiguen Y."/>
        </authorList>
    </citation>
    <scope>NUCLEOTIDE SEQUENCE</scope>
    <source>
        <tissue evidence="25">Blood</tissue>
    </source>
</reference>
<evidence type="ECO:0000256" key="23">
    <source>
        <dbReference type="SAM" id="Phobius"/>
    </source>
</evidence>
<comment type="cofactor">
    <cofactor evidence="1">
        <name>Mn(2+)</name>
        <dbReference type="ChEBI" id="CHEBI:29035"/>
    </cofactor>
</comment>
<comment type="catalytic activity">
    <reaction evidence="21">
        <text>an N-acetyl-alpha-D-galactosaminyl derivative + UDP-alpha-D-galactose = a beta-D-galactosyl-(1-&gt;3)-N-acetyl-alpha-D-galactosaminyl derivative + UDP + H(+)</text>
        <dbReference type="Rhea" id="RHEA:15621"/>
        <dbReference type="ChEBI" id="CHEBI:15378"/>
        <dbReference type="ChEBI" id="CHEBI:28257"/>
        <dbReference type="ChEBI" id="CHEBI:58223"/>
        <dbReference type="ChEBI" id="CHEBI:66914"/>
        <dbReference type="ChEBI" id="CHEBI:133470"/>
        <dbReference type="EC" id="2.4.1.122"/>
    </reaction>
</comment>
<keyword evidence="7" id="KW-0328">Glycosyltransferase</keyword>
<dbReference type="FunFam" id="3.90.550.50:FF:000007">
    <property type="entry name" value="Glycoprotein-N-acetylgalactosamine 3-beta-galactosyltransferase 1"/>
    <property type="match status" value="1"/>
</dbReference>
<keyword evidence="12" id="KW-0735">Signal-anchor</keyword>
<comment type="subcellular location">
    <subcellularLocation>
        <location evidence="2">Membrane</location>
        <topology evidence="2">Single-pass type II membrane protein</topology>
    </subcellularLocation>
</comment>
<dbReference type="InterPro" id="IPR003378">
    <property type="entry name" value="Fringe-like_glycosylTrfase"/>
</dbReference>